<dbReference type="SUPFAM" id="SSF46785">
    <property type="entry name" value="Winged helix' DNA-binding domain"/>
    <property type="match status" value="1"/>
</dbReference>
<evidence type="ECO:0000313" key="1">
    <source>
        <dbReference type="EMBL" id="MFC0406764.1"/>
    </source>
</evidence>
<dbReference type="InterPro" id="IPR036388">
    <property type="entry name" value="WH-like_DNA-bd_sf"/>
</dbReference>
<proteinExistence type="predicted"/>
<keyword evidence="2" id="KW-1185">Reference proteome</keyword>
<evidence type="ECO:0000313" key="2">
    <source>
        <dbReference type="Proteomes" id="UP001589865"/>
    </source>
</evidence>
<evidence type="ECO:0008006" key="3">
    <source>
        <dbReference type="Google" id="ProtNLM"/>
    </source>
</evidence>
<dbReference type="EMBL" id="JBHLUN010000001">
    <property type="protein sequence ID" value="MFC0406764.1"/>
    <property type="molecule type" value="Genomic_DNA"/>
</dbReference>
<reference evidence="1 2" key="1">
    <citation type="submission" date="2024-09" db="EMBL/GenBank/DDBJ databases">
        <authorList>
            <person name="Sun Q."/>
            <person name="Mori K."/>
        </authorList>
    </citation>
    <scope>NUCLEOTIDE SEQUENCE [LARGE SCALE GENOMIC DNA]</scope>
    <source>
        <strain evidence="1 2">TBRC 5777</strain>
    </source>
</reference>
<accession>A0ABV6JM15</accession>
<name>A0ABV6JM15_9PROT</name>
<gene>
    <name evidence="1" type="ORF">ACFFGY_00795</name>
</gene>
<dbReference type="InterPro" id="IPR036390">
    <property type="entry name" value="WH_DNA-bd_sf"/>
</dbReference>
<sequence>MQAELVGQPGPDQVNTHYVSLILIQLQAHDRPLSLAELRAATGLLKSVLLRVLTVAEHRGEVARVGQLQWIAGEPT</sequence>
<dbReference type="Gene3D" id="1.10.10.10">
    <property type="entry name" value="Winged helix-like DNA-binding domain superfamily/Winged helix DNA-binding domain"/>
    <property type="match status" value="1"/>
</dbReference>
<dbReference type="RefSeq" id="WP_377042449.1">
    <property type="nucleotide sequence ID" value="NZ_JBHLUN010000001.1"/>
</dbReference>
<protein>
    <recommendedName>
        <fullName evidence="3">HTH iclR-type domain-containing protein</fullName>
    </recommendedName>
</protein>
<organism evidence="1 2">
    <name type="scientific">Roseomonas elaeocarpi</name>
    <dbReference type="NCBI Taxonomy" id="907779"/>
    <lineage>
        <taxon>Bacteria</taxon>
        <taxon>Pseudomonadati</taxon>
        <taxon>Pseudomonadota</taxon>
        <taxon>Alphaproteobacteria</taxon>
        <taxon>Acetobacterales</taxon>
        <taxon>Roseomonadaceae</taxon>
        <taxon>Roseomonas</taxon>
    </lineage>
</organism>
<comment type="caution">
    <text evidence="1">The sequence shown here is derived from an EMBL/GenBank/DDBJ whole genome shotgun (WGS) entry which is preliminary data.</text>
</comment>
<dbReference type="Proteomes" id="UP001589865">
    <property type="component" value="Unassembled WGS sequence"/>
</dbReference>